<dbReference type="EMBL" id="RDQH01000330">
    <property type="protein sequence ID" value="RXI01525.1"/>
    <property type="molecule type" value="Genomic_DNA"/>
</dbReference>
<reference evidence="1 2" key="1">
    <citation type="submission" date="2018-10" db="EMBL/GenBank/DDBJ databases">
        <title>A high-quality apple genome assembly.</title>
        <authorList>
            <person name="Hu J."/>
        </authorList>
    </citation>
    <scope>NUCLEOTIDE SEQUENCE [LARGE SCALE GENOMIC DNA]</scope>
    <source>
        <strain evidence="2">cv. HFTH1</strain>
        <tissue evidence="1">Young leaf</tissue>
    </source>
</reference>
<dbReference type="AlphaFoldDB" id="A0A498K6K7"/>
<dbReference type="Proteomes" id="UP000290289">
    <property type="component" value="Chromosome 4"/>
</dbReference>
<comment type="caution">
    <text evidence="1">The sequence shown here is derived from an EMBL/GenBank/DDBJ whole genome shotgun (WGS) entry which is preliminary data.</text>
</comment>
<evidence type="ECO:0000313" key="1">
    <source>
        <dbReference type="EMBL" id="RXI01525.1"/>
    </source>
</evidence>
<keyword evidence="2" id="KW-1185">Reference proteome</keyword>
<gene>
    <name evidence="1" type="ORF">DVH24_014874</name>
</gene>
<evidence type="ECO:0000313" key="2">
    <source>
        <dbReference type="Proteomes" id="UP000290289"/>
    </source>
</evidence>
<protein>
    <submittedName>
        <fullName evidence="1">Uncharacterized protein</fullName>
    </submittedName>
</protein>
<organism evidence="1 2">
    <name type="scientific">Malus domestica</name>
    <name type="common">Apple</name>
    <name type="synonym">Pyrus malus</name>
    <dbReference type="NCBI Taxonomy" id="3750"/>
    <lineage>
        <taxon>Eukaryota</taxon>
        <taxon>Viridiplantae</taxon>
        <taxon>Streptophyta</taxon>
        <taxon>Embryophyta</taxon>
        <taxon>Tracheophyta</taxon>
        <taxon>Spermatophyta</taxon>
        <taxon>Magnoliopsida</taxon>
        <taxon>eudicotyledons</taxon>
        <taxon>Gunneridae</taxon>
        <taxon>Pentapetalae</taxon>
        <taxon>rosids</taxon>
        <taxon>fabids</taxon>
        <taxon>Rosales</taxon>
        <taxon>Rosaceae</taxon>
        <taxon>Amygdaloideae</taxon>
        <taxon>Maleae</taxon>
        <taxon>Malus</taxon>
    </lineage>
</organism>
<sequence length="138" mass="15874">MTLVIWPGHFMRVRFPIIHILVLCTPSRKVEKCEMLSGLECSCLLFGVGGCFTFFEVTTYTFVSSIVKRIIIHFRVLDGNPKTLTKLMPRPYATMTLPHAQESGYGYAIYTPQIISYTFFVNFYQFIFFNSSDLTAEN</sequence>
<proteinExistence type="predicted"/>
<accession>A0A498K6K7</accession>
<name>A0A498K6K7_MALDO</name>